<protein>
    <submittedName>
        <fullName evidence="2">Secreted protein</fullName>
    </submittedName>
</protein>
<comment type="caution">
    <text evidence="2">The sequence shown here is derived from an EMBL/GenBank/DDBJ whole genome shotgun (WGS) entry which is preliminary data.</text>
</comment>
<dbReference type="STRING" id="1120923.SAMN02746095_02336"/>
<keyword evidence="3" id="KW-1185">Reference proteome</keyword>
<evidence type="ECO:0000313" key="2">
    <source>
        <dbReference type="EMBL" id="GAN78852.1"/>
    </source>
</evidence>
<feature type="signal peptide" evidence="1">
    <location>
        <begin position="1"/>
        <end position="26"/>
    </location>
</feature>
<feature type="chain" id="PRO_5010164967" evidence="1">
    <location>
        <begin position="27"/>
        <end position="327"/>
    </location>
</feature>
<keyword evidence="1" id="KW-0732">Signal</keyword>
<dbReference type="Proteomes" id="UP000032668">
    <property type="component" value="Unassembled WGS sequence"/>
</dbReference>
<dbReference type="RefSeq" id="WP_048877339.1">
    <property type="nucleotide sequence ID" value="NZ_BANC01000010.1"/>
</dbReference>
<name>A0A0D6PB22_9PROT</name>
<dbReference type="OrthoDB" id="7372889at2"/>
<gene>
    <name evidence="2" type="ORF">Aam_010_030</name>
</gene>
<dbReference type="InterPro" id="IPR025737">
    <property type="entry name" value="FApF"/>
</dbReference>
<evidence type="ECO:0000256" key="1">
    <source>
        <dbReference type="SAM" id="SignalP"/>
    </source>
</evidence>
<dbReference type="AlphaFoldDB" id="A0A0D6PB22"/>
<dbReference type="EMBL" id="BANC01000010">
    <property type="protein sequence ID" value="GAN78852.1"/>
    <property type="molecule type" value="Genomic_DNA"/>
</dbReference>
<evidence type="ECO:0000313" key="3">
    <source>
        <dbReference type="Proteomes" id="UP000032668"/>
    </source>
</evidence>
<proteinExistence type="predicted"/>
<dbReference type="Pfam" id="PF13557">
    <property type="entry name" value="Phenol_MetA_deg"/>
    <property type="match status" value="1"/>
</dbReference>
<organism evidence="2 3">
    <name type="scientific">Acidocella aminolytica 101 = DSM 11237</name>
    <dbReference type="NCBI Taxonomy" id="1120923"/>
    <lineage>
        <taxon>Bacteria</taxon>
        <taxon>Pseudomonadati</taxon>
        <taxon>Pseudomonadota</taxon>
        <taxon>Alphaproteobacteria</taxon>
        <taxon>Acetobacterales</taxon>
        <taxon>Acidocellaceae</taxon>
        <taxon>Acidocella</taxon>
    </lineage>
</organism>
<accession>A0A0D6PB22</accession>
<reference evidence="2 3" key="1">
    <citation type="submission" date="2012-11" db="EMBL/GenBank/DDBJ databases">
        <title>Whole genome sequence of Acidocella aminolytica 101 = DSM 11237.</title>
        <authorList>
            <person name="Azuma Y."/>
            <person name="Higashiura N."/>
            <person name="Hirakawa H."/>
            <person name="Matsushita K."/>
        </authorList>
    </citation>
    <scope>NUCLEOTIDE SEQUENCE [LARGE SCALE GENOMIC DNA]</scope>
    <source>
        <strain evidence="3">101 / DSM 11237</strain>
    </source>
</reference>
<sequence length="327" mass="35213">MKTKKIKAVSCAALALALSAGVGLKAAQAVTVNEPSGINLGGTSFFDALGKYTPGLVYQQYFQIQHFDAINGADGNAVPVFKNTSITAIVSLNQFIYVSPYHLFGGVLGGMFILPLTDLNASFAHGSPAKLVANRGMGVGDLTWGPFIAFPPIIRGGRPVFAQRMEFDVISPTGSYDTSKDINPSSGFWSINPYWAVTVLPTPKTEVSARFNYLHNFSNGHPASSEPLPAGTTTQAGDAGWVNFTASYEVYPKLNVGLNGYYFKQFTDDTVNGVVQKGTETESLSMGPGATYMFNRNNIGFLNVYLPVVKKNTTNGFNVILRYIHAF</sequence>